<keyword evidence="3" id="KW-1133">Transmembrane helix</keyword>
<feature type="domain" description="CorA-like transporter" evidence="4">
    <location>
        <begin position="220"/>
        <end position="326"/>
    </location>
</feature>
<dbReference type="OrthoDB" id="5396681at2759"/>
<evidence type="ECO:0000256" key="2">
    <source>
        <dbReference type="SAM" id="MobiDB-lite"/>
    </source>
</evidence>
<dbReference type="EMBL" id="ML987189">
    <property type="protein sequence ID" value="KAF2256344.1"/>
    <property type="molecule type" value="Genomic_DNA"/>
</dbReference>
<feature type="compositionally biased region" description="Polar residues" evidence="2">
    <location>
        <begin position="386"/>
        <end position="404"/>
    </location>
</feature>
<evidence type="ECO:0000313" key="6">
    <source>
        <dbReference type="Proteomes" id="UP000800094"/>
    </source>
</evidence>
<reference evidence="5" key="1">
    <citation type="journal article" date="2020" name="Stud. Mycol.">
        <title>101 Dothideomycetes genomes: a test case for predicting lifestyles and emergence of pathogens.</title>
        <authorList>
            <person name="Haridas S."/>
            <person name="Albert R."/>
            <person name="Binder M."/>
            <person name="Bloem J."/>
            <person name="Labutti K."/>
            <person name="Salamov A."/>
            <person name="Andreopoulos B."/>
            <person name="Baker S."/>
            <person name="Barry K."/>
            <person name="Bills G."/>
            <person name="Bluhm B."/>
            <person name="Cannon C."/>
            <person name="Castanera R."/>
            <person name="Culley D."/>
            <person name="Daum C."/>
            <person name="Ezra D."/>
            <person name="Gonzalez J."/>
            <person name="Henrissat B."/>
            <person name="Kuo A."/>
            <person name="Liang C."/>
            <person name="Lipzen A."/>
            <person name="Lutzoni F."/>
            <person name="Magnuson J."/>
            <person name="Mondo S."/>
            <person name="Nolan M."/>
            <person name="Ohm R."/>
            <person name="Pangilinan J."/>
            <person name="Park H.-J."/>
            <person name="Ramirez L."/>
            <person name="Alfaro M."/>
            <person name="Sun H."/>
            <person name="Tritt A."/>
            <person name="Yoshinaga Y."/>
            <person name="Zwiers L.-H."/>
            <person name="Turgeon B."/>
            <person name="Goodwin S."/>
            <person name="Spatafora J."/>
            <person name="Crous P."/>
            <person name="Grigoriev I."/>
        </authorList>
    </citation>
    <scope>NUCLEOTIDE SEQUENCE</scope>
    <source>
        <strain evidence="5">CBS 122368</strain>
    </source>
</reference>
<name>A0A6A6J0S1_9PLEO</name>
<feature type="transmembrane region" description="Helical" evidence="3">
    <location>
        <begin position="483"/>
        <end position="504"/>
    </location>
</feature>
<keyword evidence="1" id="KW-0175">Coiled coil</keyword>
<protein>
    <recommendedName>
        <fullName evidence="4">CorA-like transporter domain-containing protein</fullName>
    </recommendedName>
</protein>
<evidence type="ECO:0000256" key="1">
    <source>
        <dbReference type="SAM" id="Coils"/>
    </source>
</evidence>
<feature type="coiled-coil region" evidence="1">
    <location>
        <begin position="446"/>
        <end position="473"/>
    </location>
</feature>
<proteinExistence type="predicted"/>
<keyword evidence="6" id="KW-1185">Reference proteome</keyword>
<dbReference type="InterPro" id="IPR058257">
    <property type="entry name" value="CorA-like_dom"/>
</dbReference>
<organism evidence="5 6">
    <name type="scientific">Trematosphaeria pertusa</name>
    <dbReference type="NCBI Taxonomy" id="390896"/>
    <lineage>
        <taxon>Eukaryota</taxon>
        <taxon>Fungi</taxon>
        <taxon>Dikarya</taxon>
        <taxon>Ascomycota</taxon>
        <taxon>Pezizomycotina</taxon>
        <taxon>Dothideomycetes</taxon>
        <taxon>Pleosporomycetidae</taxon>
        <taxon>Pleosporales</taxon>
        <taxon>Massarineae</taxon>
        <taxon>Trematosphaeriaceae</taxon>
        <taxon>Trematosphaeria</taxon>
    </lineage>
</organism>
<evidence type="ECO:0000259" key="4">
    <source>
        <dbReference type="Pfam" id="PF26616"/>
    </source>
</evidence>
<dbReference type="Pfam" id="PF26616">
    <property type="entry name" value="CorA-like"/>
    <property type="match status" value="1"/>
</dbReference>
<evidence type="ECO:0000313" key="5">
    <source>
        <dbReference type="EMBL" id="KAF2256344.1"/>
    </source>
</evidence>
<dbReference type="AlphaFoldDB" id="A0A6A6J0S1"/>
<feature type="region of interest" description="Disordered" evidence="2">
    <location>
        <begin position="384"/>
        <end position="404"/>
    </location>
</feature>
<keyword evidence="3" id="KW-0472">Membrane</keyword>
<dbReference type="Proteomes" id="UP000800094">
    <property type="component" value="Unassembled WGS sequence"/>
</dbReference>
<feature type="transmembrane region" description="Helical" evidence="3">
    <location>
        <begin position="524"/>
        <end position="545"/>
    </location>
</feature>
<dbReference type="GeneID" id="54588401"/>
<dbReference type="RefSeq" id="XP_033691348.1">
    <property type="nucleotide sequence ID" value="XM_033835071.1"/>
</dbReference>
<accession>A0A6A6J0S1</accession>
<sequence length="583" mass="66850">MKRTFFYDSSPVAQEFYKRSAHLIFEKEAGESRVEVRCRSSIDFNRYRRNKGIKDLSGRIPLAVPIEQHVSPDTTCGAPSTGNELDISSRITCSSTPTLEQGRQLCPPTYVHPLVMASVDLDLTKIQEFVQASSCSEVGTPLRDASRKQVETSDYLRQRNSFSRVRLTEELFRDLLFACGVFPRFDEYMIGFGVKNSEMEIGPPSMKVRWELGSRDSWCDKFECAYILRYIEFTNRHGKWPWSLRQYAVYHKFRPSLQDWCSTWILVGASQRTEGCIDKYAQQYVDELRASNPLELHAMFLEGAVASWRPYLVDLLAHVTDLSDHAVAMMIGEQDHPSNFVSVDVDDYQTLTEMGDHTSDVIMCLDSTLDTISTLIDVSDRFSKLSKGTPSSTEPRDYSTTSSDALKAQQRDVMYLRKSAEALMSKVNSTRSLISSLIELQTAYNLDKQMTALQNLERQAQDENAIMRELAEKSSRETSSVRILTIIMLIYLPCTVVSSFYSTQFVNQKETDSGGVDIIYAQNYWLFFAVSIPLTIVTLLIWYVWVNFRRMWRACVLKRDHEEGFSQRVKLLDMKKQLLGLPR</sequence>
<gene>
    <name evidence="5" type="ORF">BU26DRAFT_599050</name>
</gene>
<keyword evidence="3" id="KW-0812">Transmembrane</keyword>
<dbReference type="Gene3D" id="1.20.58.340">
    <property type="entry name" value="Magnesium transport protein CorA, transmembrane region"/>
    <property type="match status" value="1"/>
</dbReference>
<evidence type="ECO:0000256" key="3">
    <source>
        <dbReference type="SAM" id="Phobius"/>
    </source>
</evidence>